<feature type="transmembrane region" description="Helical" evidence="1">
    <location>
        <begin position="28"/>
        <end position="51"/>
    </location>
</feature>
<feature type="domain" description="DUF8128" evidence="2">
    <location>
        <begin position="130"/>
        <end position="436"/>
    </location>
</feature>
<name>A0A2H0YXW6_9BACT</name>
<dbReference type="Proteomes" id="UP000228687">
    <property type="component" value="Unassembled WGS sequence"/>
</dbReference>
<dbReference type="Pfam" id="PF26449">
    <property type="entry name" value="DUF8128"/>
    <property type="match status" value="1"/>
</dbReference>
<evidence type="ECO:0000256" key="1">
    <source>
        <dbReference type="SAM" id="Phobius"/>
    </source>
</evidence>
<feature type="transmembrane region" description="Helical" evidence="1">
    <location>
        <begin position="57"/>
        <end position="77"/>
    </location>
</feature>
<dbReference type="EMBL" id="PEXT01000040">
    <property type="protein sequence ID" value="PIS43327.1"/>
    <property type="molecule type" value="Genomic_DNA"/>
</dbReference>
<evidence type="ECO:0000313" key="4">
    <source>
        <dbReference type="Proteomes" id="UP000228687"/>
    </source>
</evidence>
<dbReference type="InterPro" id="IPR058441">
    <property type="entry name" value="DUF8128"/>
</dbReference>
<keyword evidence="1" id="KW-0472">Membrane</keyword>
<evidence type="ECO:0000259" key="2">
    <source>
        <dbReference type="Pfam" id="PF26449"/>
    </source>
</evidence>
<keyword evidence="1" id="KW-1133">Transmembrane helix</keyword>
<proteinExistence type="predicted"/>
<organism evidence="3 4">
    <name type="scientific">Candidatus Kaiserbacteria bacterium CG08_land_8_20_14_0_20_50_21</name>
    <dbReference type="NCBI Taxonomy" id="1974604"/>
    <lineage>
        <taxon>Bacteria</taxon>
        <taxon>Candidatus Kaiseribacteriota</taxon>
    </lineage>
</organism>
<comment type="caution">
    <text evidence="3">The sequence shown here is derived from an EMBL/GenBank/DDBJ whole genome shotgun (WGS) entry which is preliminary data.</text>
</comment>
<keyword evidence="1" id="KW-0812">Transmembrane</keyword>
<evidence type="ECO:0000313" key="3">
    <source>
        <dbReference type="EMBL" id="PIS43327.1"/>
    </source>
</evidence>
<sequence length="454" mass="52282">MIPFLHGLNEQSKKFTNTFGIRFESWPLFVLGLAILFTAFVFIPGVVSFAISLSLFLAPLWLPFLVVGGAIELWLVLKRSEFIAAQQYILLEIKSPRNLVKTPLAMEAFLASTHLSPGEATWYVRWILGRVRPWWSLEIASFEGKVHFFIWTRANFRRIIESQMYAQYPGVQIVEAPDYTRLISATPEEWGIWGCDYKHTAKDPLPIKTYVEYGLDKVQKEPEQVDPLANLIEFMSSVGKDEYLWLQLIIRVHKGEKYHKHNAKGKPYTWIDEAEELVQEIREKTRDVYTDALTGEERPGFPNPTKGQIEKIAAIERNVSKQGFDVGGRCIYLAKPEAFNPIMINHMIGLFKPFSTEGWNGIKSAAWLKRFDDYPWEFGIGKLKDKYRRKLIQAYRRRQFFFDPFSYGVSKDEVMVMSTEELATIFHIPSRAVETPGLERIQSATGQAPANLPI</sequence>
<gene>
    <name evidence="3" type="ORF">COT23_01885</name>
</gene>
<accession>A0A2H0YXW6</accession>
<reference evidence="4" key="1">
    <citation type="submission" date="2017-09" db="EMBL/GenBank/DDBJ databases">
        <title>Depth-based differentiation of microbial function through sediment-hosted aquifers and enrichment of novel symbionts in the deep terrestrial subsurface.</title>
        <authorList>
            <person name="Probst A.J."/>
            <person name="Ladd B."/>
            <person name="Jarett J.K."/>
            <person name="Geller-Mcgrath D.E."/>
            <person name="Sieber C.M.K."/>
            <person name="Emerson J.B."/>
            <person name="Anantharaman K."/>
            <person name="Thomas B.C."/>
            <person name="Malmstrom R."/>
            <person name="Stieglmeier M."/>
            <person name="Klingl A."/>
            <person name="Woyke T."/>
            <person name="Ryan C.M."/>
            <person name="Banfield J.F."/>
        </authorList>
    </citation>
    <scope>NUCLEOTIDE SEQUENCE [LARGE SCALE GENOMIC DNA]</scope>
</reference>
<protein>
    <recommendedName>
        <fullName evidence="2">DUF8128 domain-containing protein</fullName>
    </recommendedName>
</protein>
<dbReference type="AlphaFoldDB" id="A0A2H0YXW6"/>